<keyword evidence="6 10" id="KW-0547">Nucleotide-binding</keyword>
<comment type="cofactor">
    <cofactor evidence="1">
        <name>Mn(2+)</name>
        <dbReference type="ChEBI" id="CHEBI:29035"/>
    </cofactor>
</comment>
<evidence type="ECO:0000313" key="13">
    <source>
        <dbReference type="Proteomes" id="UP000216339"/>
    </source>
</evidence>
<dbReference type="InterPro" id="IPR006284">
    <property type="entry name" value="Glut_synth_pro"/>
</dbReference>
<evidence type="ECO:0000256" key="4">
    <source>
        <dbReference type="ARBA" id="ARBA00022684"/>
    </source>
</evidence>
<comment type="cofactor">
    <cofactor evidence="2">
        <name>Mg(2+)</name>
        <dbReference type="ChEBI" id="CHEBI:18420"/>
    </cofactor>
</comment>
<dbReference type="InterPro" id="IPR004215">
    <property type="entry name" value="GSHS_N"/>
</dbReference>
<dbReference type="InterPro" id="IPR011761">
    <property type="entry name" value="ATP-grasp"/>
</dbReference>
<reference evidence="12 13" key="1">
    <citation type="submission" date="2016-11" db="EMBL/GenBank/DDBJ databases">
        <title>Study of marine rhodopsin-containing bacteria.</title>
        <authorList>
            <person name="Yoshizawa S."/>
            <person name="Kumagai Y."/>
            <person name="Kogure K."/>
        </authorList>
    </citation>
    <scope>NUCLEOTIDE SEQUENCE [LARGE SCALE GENOMIC DNA]</scope>
    <source>
        <strain evidence="12 13">SAORIC-28</strain>
    </source>
</reference>
<dbReference type="UniPathway" id="UPA00142">
    <property type="reaction ID" value="UER00210"/>
</dbReference>
<dbReference type="PROSITE" id="PS50975">
    <property type="entry name" value="ATP_GRASP"/>
    <property type="match status" value="1"/>
</dbReference>
<evidence type="ECO:0000256" key="6">
    <source>
        <dbReference type="ARBA" id="ARBA00022741"/>
    </source>
</evidence>
<dbReference type="InterPro" id="IPR004218">
    <property type="entry name" value="GSHS_ATP-bd"/>
</dbReference>
<dbReference type="GO" id="GO:0004363">
    <property type="term" value="F:glutathione synthase activity"/>
    <property type="evidence" value="ECO:0007669"/>
    <property type="project" value="UniProtKB-UniRule"/>
</dbReference>
<dbReference type="Gene3D" id="3.40.50.20">
    <property type="match status" value="1"/>
</dbReference>
<evidence type="ECO:0000256" key="3">
    <source>
        <dbReference type="ARBA" id="ARBA00022598"/>
    </source>
</evidence>
<accession>A0A271J460</accession>
<evidence type="ECO:0000313" key="12">
    <source>
        <dbReference type="EMBL" id="PAP77824.1"/>
    </source>
</evidence>
<comment type="caution">
    <text evidence="12">The sequence shown here is derived from an EMBL/GenBank/DDBJ whole genome shotgun (WGS) entry which is preliminary data.</text>
</comment>
<dbReference type="EC" id="6.3.2.3" evidence="10"/>
<dbReference type="EMBL" id="MQWD01000001">
    <property type="protein sequence ID" value="PAP77824.1"/>
    <property type="molecule type" value="Genomic_DNA"/>
</dbReference>
<name>A0A271J460_9BACT</name>
<comment type="similarity">
    <text evidence="10">Belongs to the prokaryotic GSH synthase family.</text>
</comment>
<dbReference type="Pfam" id="PF02955">
    <property type="entry name" value="GSH-S_ATP"/>
    <property type="match status" value="1"/>
</dbReference>
<comment type="pathway">
    <text evidence="10">Sulfur metabolism; glutathione biosynthesis; glutathione from L-cysteine and L-glutamate: step 2/2.</text>
</comment>
<protein>
    <recommendedName>
        <fullName evidence="10">Glutathione synthetase</fullName>
        <ecNumber evidence="10">6.3.2.3</ecNumber>
    </recommendedName>
    <alternativeName>
        <fullName evidence="10">GSH synthetase</fullName>
        <shortName evidence="10">GSH-S</shortName>
        <shortName evidence="10">GSHase</shortName>
    </alternativeName>
    <alternativeName>
        <fullName evidence="10">Glutathione synthase</fullName>
    </alternativeName>
</protein>
<keyword evidence="9" id="KW-0464">Manganese</keyword>
<keyword evidence="13" id="KW-1185">Reference proteome</keyword>
<evidence type="ECO:0000256" key="8">
    <source>
        <dbReference type="ARBA" id="ARBA00022842"/>
    </source>
</evidence>
<organism evidence="12 13">
    <name type="scientific">Rubrivirga marina</name>
    <dbReference type="NCBI Taxonomy" id="1196024"/>
    <lineage>
        <taxon>Bacteria</taxon>
        <taxon>Pseudomonadati</taxon>
        <taxon>Rhodothermota</taxon>
        <taxon>Rhodothermia</taxon>
        <taxon>Rhodothermales</taxon>
        <taxon>Rubricoccaceae</taxon>
        <taxon>Rubrivirga</taxon>
    </lineage>
</organism>
<dbReference type="AlphaFoldDB" id="A0A271J460"/>
<evidence type="ECO:0000256" key="10">
    <source>
        <dbReference type="HAMAP-Rule" id="MF_00162"/>
    </source>
</evidence>
<keyword evidence="7 10" id="KW-0067">ATP-binding</keyword>
<dbReference type="GO" id="GO:0046872">
    <property type="term" value="F:metal ion binding"/>
    <property type="evidence" value="ECO:0007669"/>
    <property type="project" value="UniProtKB-KW"/>
</dbReference>
<evidence type="ECO:0000259" key="11">
    <source>
        <dbReference type="PROSITE" id="PS50975"/>
    </source>
</evidence>
<dbReference type="Pfam" id="PF02951">
    <property type="entry name" value="GSH-S_N"/>
    <property type="match status" value="1"/>
</dbReference>
<dbReference type="Gene3D" id="3.30.1490.20">
    <property type="entry name" value="ATP-grasp fold, A domain"/>
    <property type="match status" value="1"/>
</dbReference>
<keyword evidence="8" id="KW-0460">Magnesium</keyword>
<dbReference type="HAMAP" id="MF_00162">
    <property type="entry name" value="GSH_S"/>
    <property type="match status" value="1"/>
</dbReference>
<keyword evidence="3 10" id="KW-0436">Ligase</keyword>
<dbReference type="SUPFAM" id="SSF52440">
    <property type="entry name" value="PreATP-grasp domain"/>
    <property type="match status" value="1"/>
</dbReference>
<evidence type="ECO:0000256" key="9">
    <source>
        <dbReference type="ARBA" id="ARBA00023211"/>
    </source>
</evidence>
<dbReference type="RefSeq" id="WP_095511494.1">
    <property type="nucleotide sequence ID" value="NZ_MQWD01000001.1"/>
</dbReference>
<keyword evidence="4 10" id="KW-0317">Glutathione biosynthesis</keyword>
<dbReference type="OrthoDB" id="9785415at2"/>
<sequence>MRIAFLINSFETEKDVYTTTRLALAAHKAGHDVLYLSVEDFVCEPDETLRVRVRRPGGTYKTIRTLWKGVHEDGEEERIPIEEIDALLLRNDPADDAGERPWAQSAGIVFGQMAARRGVIVLNDPEGLAKAVNKVYFQRFPPSVRPKTLVTRHADDVRRFIDDHGGDAIVKPFQGSGGEGVFVVRQGDHANLNQIIDAVCQNGYMVVQEFLEAAAGADTRMFLLNGEPLQRDGVYAALRRVGAEGDIRSNISAGGSTEQAAVGERELEIAELVRPQLVQDGMFMVGLDIAGGVLLEVNVFSPGGLGGIEETTGVDFAPDVIEAVARKVAARKQYRQHFSNRTLATL</sequence>
<dbReference type="Proteomes" id="UP000216339">
    <property type="component" value="Unassembled WGS sequence"/>
</dbReference>
<comment type="catalytic activity">
    <reaction evidence="10">
        <text>gamma-L-glutamyl-L-cysteine + glycine + ATP = glutathione + ADP + phosphate + H(+)</text>
        <dbReference type="Rhea" id="RHEA:13557"/>
        <dbReference type="ChEBI" id="CHEBI:15378"/>
        <dbReference type="ChEBI" id="CHEBI:30616"/>
        <dbReference type="ChEBI" id="CHEBI:43474"/>
        <dbReference type="ChEBI" id="CHEBI:57305"/>
        <dbReference type="ChEBI" id="CHEBI:57925"/>
        <dbReference type="ChEBI" id="CHEBI:58173"/>
        <dbReference type="ChEBI" id="CHEBI:456216"/>
        <dbReference type="EC" id="6.3.2.3"/>
    </reaction>
</comment>
<evidence type="ECO:0000256" key="1">
    <source>
        <dbReference type="ARBA" id="ARBA00001936"/>
    </source>
</evidence>
<proteinExistence type="inferred from homology"/>
<dbReference type="GO" id="GO:0005737">
    <property type="term" value="C:cytoplasm"/>
    <property type="evidence" value="ECO:0007669"/>
    <property type="project" value="TreeGrafter"/>
</dbReference>
<dbReference type="PANTHER" id="PTHR21621">
    <property type="entry name" value="RIBOSOMAL PROTEIN S6 MODIFICATION PROTEIN"/>
    <property type="match status" value="1"/>
</dbReference>
<keyword evidence="5" id="KW-0479">Metal-binding</keyword>
<dbReference type="PANTHER" id="PTHR21621:SF4">
    <property type="entry name" value="GLUTATHIONE SYNTHETASE"/>
    <property type="match status" value="1"/>
</dbReference>
<evidence type="ECO:0000256" key="5">
    <source>
        <dbReference type="ARBA" id="ARBA00022723"/>
    </source>
</evidence>
<dbReference type="GO" id="GO:0005524">
    <property type="term" value="F:ATP binding"/>
    <property type="evidence" value="ECO:0007669"/>
    <property type="project" value="UniProtKB-UniRule"/>
</dbReference>
<feature type="domain" description="ATP-grasp" evidence="11">
    <location>
        <begin position="134"/>
        <end position="325"/>
    </location>
</feature>
<dbReference type="InterPro" id="IPR016185">
    <property type="entry name" value="PreATP-grasp_dom_sf"/>
</dbReference>
<evidence type="ECO:0000256" key="2">
    <source>
        <dbReference type="ARBA" id="ARBA00001946"/>
    </source>
</evidence>
<dbReference type="InterPro" id="IPR013815">
    <property type="entry name" value="ATP_grasp_subdomain_1"/>
</dbReference>
<dbReference type="SUPFAM" id="SSF56059">
    <property type="entry name" value="Glutathione synthetase ATP-binding domain-like"/>
    <property type="match status" value="1"/>
</dbReference>
<gene>
    <name evidence="10" type="primary">gshB</name>
    <name evidence="12" type="ORF">BSZ37_15925</name>
</gene>
<evidence type="ECO:0000256" key="7">
    <source>
        <dbReference type="ARBA" id="ARBA00022840"/>
    </source>
</evidence>
<dbReference type="Gene3D" id="3.30.470.20">
    <property type="entry name" value="ATP-grasp fold, B domain"/>
    <property type="match status" value="1"/>
</dbReference>
<dbReference type="NCBIfam" id="NF009110">
    <property type="entry name" value="PRK12458.1"/>
    <property type="match status" value="1"/>
</dbReference>